<dbReference type="EMBL" id="CM047591">
    <property type="protein sequence ID" value="KAI9918276.1"/>
    <property type="molecule type" value="Genomic_DNA"/>
</dbReference>
<name>A0ACC0WKM7_9STRA</name>
<evidence type="ECO:0000313" key="2">
    <source>
        <dbReference type="Proteomes" id="UP001163321"/>
    </source>
</evidence>
<dbReference type="Proteomes" id="UP001163321">
    <property type="component" value="Chromosome 12"/>
</dbReference>
<proteinExistence type="predicted"/>
<protein>
    <submittedName>
        <fullName evidence="1">Uncharacterized protein</fullName>
    </submittedName>
</protein>
<evidence type="ECO:0000313" key="1">
    <source>
        <dbReference type="EMBL" id="KAI9918276.1"/>
    </source>
</evidence>
<sequence>MEDKNATLTEELCLKQSLLSHCILSFKHFEMSVKQITEYVGNSGQAERSGRYLKIPFNMG</sequence>
<comment type="caution">
    <text evidence="1">The sequence shown here is derived from an EMBL/GenBank/DDBJ whole genome shotgun (WGS) entry which is preliminary data.</text>
</comment>
<organism evidence="1 2">
    <name type="scientific">Peronosclerospora sorghi</name>
    <dbReference type="NCBI Taxonomy" id="230839"/>
    <lineage>
        <taxon>Eukaryota</taxon>
        <taxon>Sar</taxon>
        <taxon>Stramenopiles</taxon>
        <taxon>Oomycota</taxon>
        <taxon>Peronosporomycetes</taxon>
        <taxon>Peronosporales</taxon>
        <taxon>Peronosporaceae</taxon>
        <taxon>Peronosclerospora</taxon>
    </lineage>
</organism>
<accession>A0ACC0WKM7</accession>
<gene>
    <name evidence="1" type="ORF">PsorP6_011905</name>
</gene>
<reference evidence="1 2" key="1">
    <citation type="journal article" date="2022" name="bioRxiv">
        <title>The genome of the oomycete Peronosclerospora sorghi, a cosmopolitan pathogen of maize and sorghum, is inflated with dispersed pseudogenes.</title>
        <authorList>
            <person name="Fletcher K."/>
            <person name="Martin F."/>
            <person name="Isakeit T."/>
            <person name="Cavanaugh K."/>
            <person name="Magill C."/>
            <person name="Michelmore R."/>
        </authorList>
    </citation>
    <scope>NUCLEOTIDE SEQUENCE [LARGE SCALE GENOMIC DNA]</scope>
    <source>
        <strain evidence="1">P6</strain>
    </source>
</reference>
<keyword evidence="2" id="KW-1185">Reference proteome</keyword>